<reference evidence="6" key="1">
    <citation type="journal article" date="2015" name="PeerJ">
        <title>First genomic representation of candidate bacterial phylum KSB3 points to enhanced environmental sensing as a trigger of wastewater bulking.</title>
        <authorList>
            <person name="Sekiguchi Y."/>
            <person name="Ohashi A."/>
            <person name="Parks D.H."/>
            <person name="Yamauchi T."/>
            <person name="Tyson G.W."/>
            <person name="Hugenholtz P."/>
        </authorList>
    </citation>
    <scope>NUCLEOTIDE SEQUENCE [LARGE SCALE GENOMIC DNA]</scope>
</reference>
<comment type="similarity">
    <text evidence="1">Belongs to the carbohydrate kinase PfkB family.</text>
</comment>
<sequence length="295" mass="31528">MQKFVTVVGGINVDLTGSPHQPLVLATSNPGETSLSVGGVGRNIAHNLALLGVPTTLLSAVGDDAFGVYALDITRQAGVNIEYVLKQAGQRTGTYLSVLNFEHDLVVAIADMAATRGVSASYLAQHERILTESALIAADANLEEETLTYLCNLCETRRIPLLIEPVSVEKSKKLHRMNAKATYLTPNRDELHAMTGRDDADLAAQCACLRDQFDHIFVTLGEQGVYYCQSYPAIPTTVVNANGAGDALVAGLICGLFHEKPLSDSIRLGIAAAHIALQSPETVNPELSFSRIQGM</sequence>
<dbReference type="GO" id="GO:0016798">
    <property type="term" value="F:hydrolase activity, acting on glycosyl bonds"/>
    <property type="evidence" value="ECO:0007669"/>
    <property type="project" value="TreeGrafter"/>
</dbReference>
<dbReference type="Pfam" id="PF00294">
    <property type="entry name" value="PfkB"/>
    <property type="match status" value="1"/>
</dbReference>
<dbReference type="GO" id="GO:0016301">
    <property type="term" value="F:kinase activity"/>
    <property type="evidence" value="ECO:0007669"/>
    <property type="project" value="UniProtKB-KW"/>
</dbReference>
<dbReference type="InterPro" id="IPR011611">
    <property type="entry name" value="PfkB_dom"/>
</dbReference>
<dbReference type="InterPro" id="IPR029056">
    <property type="entry name" value="Ribokinase-like"/>
</dbReference>
<organism evidence="6">
    <name type="scientific">Candidatus Moduliflexus flocculans</name>
    <dbReference type="NCBI Taxonomy" id="1499966"/>
    <lineage>
        <taxon>Bacteria</taxon>
        <taxon>Candidatus Moduliflexota</taxon>
        <taxon>Candidatus Moduliflexia</taxon>
        <taxon>Candidatus Moduliflexales</taxon>
        <taxon>Candidatus Moduliflexaceae</taxon>
    </lineage>
</organism>
<evidence type="ECO:0000313" key="6">
    <source>
        <dbReference type="EMBL" id="GAK49180.1"/>
    </source>
</evidence>
<dbReference type="PANTHER" id="PTHR42909">
    <property type="entry name" value="ZGC:136858"/>
    <property type="match status" value="1"/>
</dbReference>
<dbReference type="PANTHER" id="PTHR42909:SF1">
    <property type="entry name" value="CARBOHYDRATE KINASE PFKB DOMAIN-CONTAINING PROTEIN"/>
    <property type="match status" value="1"/>
</dbReference>
<keyword evidence="3" id="KW-0479">Metal-binding</keyword>
<name>A0A0S6VU78_9BACT</name>
<dbReference type="SUPFAM" id="SSF53613">
    <property type="entry name" value="Ribokinase-like"/>
    <property type="match status" value="1"/>
</dbReference>
<dbReference type="GO" id="GO:0004730">
    <property type="term" value="F:pseudouridylate synthase activity"/>
    <property type="evidence" value="ECO:0007669"/>
    <property type="project" value="TreeGrafter"/>
</dbReference>
<dbReference type="STRING" id="1499966.U14_00398"/>
<evidence type="ECO:0000256" key="4">
    <source>
        <dbReference type="ARBA" id="ARBA00022777"/>
    </source>
</evidence>
<dbReference type="GO" id="GO:0046872">
    <property type="term" value="F:metal ion binding"/>
    <property type="evidence" value="ECO:0007669"/>
    <property type="project" value="UniProtKB-KW"/>
</dbReference>
<evidence type="ECO:0000313" key="7">
    <source>
        <dbReference type="Proteomes" id="UP000030700"/>
    </source>
</evidence>
<gene>
    <name evidence="6" type="ORF">U14_00398</name>
</gene>
<feature type="domain" description="Carbohydrate kinase PfkB" evidence="5">
    <location>
        <begin position="3"/>
        <end position="285"/>
    </location>
</feature>
<keyword evidence="7" id="KW-1185">Reference proteome</keyword>
<evidence type="ECO:0000256" key="1">
    <source>
        <dbReference type="ARBA" id="ARBA00010688"/>
    </source>
</evidence>
<proteinExistence type="inferred from homology"/>
<dbReference type="Proteomes" id="UP000030700">
    <property type="component" value="Unassembled WGS sequence"/>
</dbReference>
<evidence type="ECO:0000256" key="2">
    <source>
        <dbReference type="ARBA" id="ARBA00022679"/>
    </source>
</evidence>
<dbReference type="CDD" id="cd01941">
    <property type="entry name" value="YeiC_kinase_like"/>
    <property type="match status" value="1"/>
</dbReference>
<evidence type="ECO:0000256" key="3">
    <source>
        <dbReference type="ARBA" id="ARBA00022723"/>
    </source>
</evidence>
<dbReference type="PROSITE" id="PS00583">
    <property type="entry name" value="PFKB_KINASES_1"/>
    <property type="match status" value="1"/>
</dbReference>
<protein>
    <submittedName>
        <fullName evidence="6">Sugar kinase, ribokinase family</fullName>
    </submittedName>
</protein>
<evidence type="ECO:0000259" key="5">
    <source>
        <dbReference type="Pfam" id="PF00294"/>
    </source>
</evidence>
<dbReference type="EMBL" id="DF820455">
    <property type="protein sequence ID" value="GAK49180.1"/>
    <property type="molecule type" value="Genomic_DNA"/>
</dbReference>
<dbReference type="PRINTS" id="PR00990">
    <property type="entry name" value="RIBOKINASE"/>
</dbReference>
<dbReference type="AlphaFoldDB" id="A0A0S6VU78"/>
<dbReference type="InterPro" id="IPR002139">
    <property type="entry name" value="Ribo/fructo_kinase"/>
</dbReference>
<dbReference type="HOGENOM" id="CLU_027634_11_2_0"/>
<keyword evidence="2" id="KW-0808">Transferase</keyword>
<accession>A0A0S6VU78</accession>
<dbReference type="Gene3D" id="3.40.1190.20">
    <property type="match status" value="1"/>
</dbReference>
<dbReference type="InterPro" id="IPR002173">
    <property type="entry name" value="Carboh/pur_kinase_PfkB_CS"/>
</dbReference>
<keyword evidence="4 6" id="KW-0418">Kinase</keyword>
<dbReference type="GO" id="GO:0005737">
    <property type="term" value="C:cytoplasm"/>
    <property type="evidence" value="ECO:0007669"/>
    <property type="project" value="TreeGrafter"/>
</dbReference>